<dbReference type="InterPro" id="IPR013096">
    <property type="entry name" value="Cupin_2"/>
</dbReference>
<evidence type="ECO:0000313" key="3">
    <source>
        <dbReference type="Proteomes" id="UP000472320"/>
    </source>
</evidence>
<protein>
    <submittedName>
        <fullName evidence="2">Cupin domain-containing protein</fullName>
    </submittedName>
</protein>
<gene>
    <name evidence="2" type="ORF">GM658_07475</name>
</gene>
<dbReference type="Proteomes" id="UP000472320">
    <property type="component" value="Unassembled WGS sequence"/>
</dbReference>
<accession>A0A6L6QE68</accession>
<dbReference type="AlphaFoldDB" id="A0A6L6QE68"/>
<comment type="caution">
    <text evidence="2">The sequence shown here is derived from an EMBL/GenBank/DDBJ whole genome shotgun (WGS) entry which is preliminary data.</text>
</comment>
<dbReference type="Gene3D" id="2.60.120.10">
    <property type="entry name" value="Jelly Rolls"/>
    <property type="match status" value="1"/>
</dbReference>
<evidence type="ECO:0000259" key="1">
    <source>
        <dbReference type="Pfam" id="PF07883"/>
    </source>
</evidence>
<dbReference type="RefSeq" id="WP_155453372.1">
    <property type="nucleotide sequence ID" value="NZ_WNKX01000004.1"/>
</dbReference>
<dbReference type="CDD" id="cd06981">
    <property type="entry name" value="cupin_reut_a1446"/>
    <property type="match status" value="1"/>
</dbReference>
<dbReference type="EMBL" id="WNKX01000004">
    <property type="protein sequence ID" value="MTW10441.1"/>
    <property type="molecule type" value="Genomic_DNA"/>
</dbReference>
<reference evidence="2 3" key="1">
    <citation type="submission" date="2019-11" db="EMBL/GenBank/DDBJ databases">
        <title>Type strains purchased from KCTC, JCM and DSMZ.</title>
        <authorList>
            <person name="Lu H."/>
        </authorList>
    </citation>
    <scope>NUCLEOTIDE SEQUENCE [LARGE SCALE GENOMIC DNA]</scope>
    <source>
        <strain evidence="2 3">JCM 31587</strain>
    </source>
</reference>
<feature type="domain" description="Cupin type-2" evidence="1">
    <location>
        <begin position="39"/>
        <end position="92"/>
    </location>
</feature>
<dbReference type="Pfam" id="PF07883">
    <property type="entry name" value="Cupin_2"/>
    <property type="match status" value="1"/>
</dbReference>
<dbReference type="InterPro" id="IPR011051">
    <property type="entry name" value="RmlC_Cupin_sf"/>
</dbReference>
<dbReference type="SUPFAM" id="SSF51182">
    <property type="entry name" value="RmlC-like cupins"/>
    <property type="match status" value="1"/>
</dbReference>
<organism evidence="2 3">
    <name type="scientific">Massilia eburnea</name>
    <dbReference type="NCBI Taxonomy" id="1776165"/>
    <lineage>
        <taxon>Bacteria</taxon>
        <taxon>Pseudomonadati</taxon>
        <taxon>Pseudomonadota</taxon>
        <taxon>Betaproteobacteria</taxon>
        <taxon>Burkholderiales</taxon>
        <taxon>Oxalobacteraceae</taxon>
        <taxon>Telluria group</taxon>
        <taxon>Massilia</taxon>
    </lineage>
</organism>
<dbReference type="InterPro" id="IPR014710">
    <property type="entry name" value="RmlC-like_jellyroll"/>
</dbReference>
<proteinExistence type="predicted"/>
<sequence length="106" mass="11634">MGNLYEDALPPATGERFDTLLSHRGLVIERIVSTSKIESQRYVQEQDEWVVLLTGEALLEVAGRAVPLRAGDYLFLPSRTPHTVLRVSDGAMWLAVHLHGAAVSPA</sequence>
<dbReference type="OrthoDB" id="9798585at2"/>
<keyword evidence="3" id="KW-1185">Reference proteome</keyword>
<name>A0A6L6QE68_9BURK</name>
<evidence type="ECO:0000313" key="2">
    <source>
        <dbReference type="EMBL" id="MTW10441.1"/>
    </source>
</evidence>